<dbReference type="Proteomes" id="UP001458880">
    <property type="component" value="Unassembled WGS sequence"/>
</dbReference>
<dbReference type="InterPro" id="IPR055129">
    <property type="entry name" value="YEATS_dom"/>
</dbReference>
<comment type="subcellular location">
    <subcellularLocation>
        <location evidence="2">Nucleus</location>
    </subcellularLocation>
</comment>
<dbReference type="EMBL" id="JASPKY010000134">
    <property type="protein sequence ID" value="KAK9731326.1"/>
    <property type="molecule type" value="Genomic_DNA"/>
</dbReference>
<evidence type="ECO:0000313" key="5">
    <source>
        <dbReference type="EMBL" id="KAK9731326.1"/>
    </source>
</evidence>
<evidence type="ECO:0000256" key="3">
    <source>
        <dbReference type="SAM" id="MobiDB-lite"/>
    </source>
</evidence>
<gene>
    <name evidence="5" type="ORF">QE152_g13765</name>
</gene>
<dbReference type="PANTHER" id="PTHR23195">
    <property type="entry name" value="YEATS DOMAIN"/>
    <property type="match status" value="1"/>
</dbReference>
<evidence type="ECO:0000256" key="2">
    <source>
        <dbReference type="PROSITE-ProRule" id="PRU00376"/>
    </source>
</evidence>
<feature type="region of interest" description="Disordered" evidence="3">
    <location>
        <begin position="105"/>
        <end position="133"/>
    </location>
</feature>
<dbReference type="GO" id="GO:0005634">
    <property type="term" value="C:nucleus"/>
    <property type="evidence" value="ECO:0007669"/>
    <property type="project" value="UniProtKB-SubCell"/>
</dbReference>
<evidence type="ECO:0000259" key="4">
    <source>
        <dbReference type="PROSITE" id="PS51037"/>
    </source>
</evidence>
<reference evidence="5 6" key="1">
    <citation type="journal article" date="2024" name="BMC Genomics">
        <title>De novo assembly and annotation of Popillia japonica's genome with initial clues to its potential as an invasive pest.</title>
        <authorList>
            <person name="Cucini C."/>
            <person name="Boschi S."/>
            <person name="Funari R."/>
            <person name="Cardaioli E."/>
            <person name="Iannotti N."/>
            <person name="Marturano G."/>
            <person name="Paoli F."/>
            <person name="Bruttini M."/>
            <person name="Carapelli A."/>
            <person name="Frati F."/>
            <person name="Nardi F."/>
        </authorList>
    </citation>
    <scope>NUCLEOTIDE SEQUENCE [LARGE SCALE GENOMIC DNA]</scope>
    <source>
        <strain evidence="5">DMR45628</strain>
    </source>
</reference>
<keyword evidence="6" id="KW-1185">Reference proteome</keyword>
<name>A0AAW1LDC7_POPJA</name>
<dbReference type="CDD" id="cd16907">
    <property type="entry name" value="YEATS_YEATS2_like"/>
    <property type="match status" value="1"/>
</dbReference>
<dbReference type="PROSITE" id="PS51037">
    <property type="entry name" value="YEATS"/>
    <property type="match status" value="1"/>
</dbReference>
<dbReference type="GO" id="GO:0006355">
    <property type="term" value="P:regulation of DNA-templated transcription"/>
    <property type="evidence" value="ECO:0007669"/>
    <property type="project" value="InterPro"/>
</dbReference>
<dbReference type="InterPro" id="IPR005033">
    <property type="entry name" value="YEATS"/>
</dbReference>
<feature type="domain" description="YEATS" evidence="4">
    <location>
        <begin position="139"/>
        <end position="280"/>
    </location>
</feature>
<dbReference type="InterPro" id="IPR038704">
    <property type="entry name" value="YEAST_sf"/>
</dbReference>
<dbReference type="AlphaFoldDB" id="A0AAW1LDC7"/>
<comment type="caution">
    <text evidence="5">The sequence shown here is derived from an EMBL/GenBank/DDBJ whole genome shotgun (WGS) entry which is preliminary data.</text>
</comment>
<dbReference type="Pfam" id="PF03366">
    <property type="entry name" value="YEATS"/>
    <property type="match status" value="1"/>
</dbReference>
<proteinExistence type="predicted"/>
<protein>
    <submittedName>
        <fullName evidence="5">YEATS family</fullName>
    </submittedName>
</protein>
<keyword evidence="1 2" id="KW-0539">Nucleus</keyword>
<organism evidence="5 6">
    <name type="scientific">Popillia japonica</name>
    <name type="common">Japanese beetle</name>
    <dbReference type="NCBI Taxonomy" id="7064"/>
    <lineage>
        <taxon>Eukaryota</taxon>
        <taxon>Metazoa</taxon>
        <taxon>Ecdysozoa</taxon>
        <taxon>Arthropoda</taxon>
        <taxon>Hexapoda</taxon>
        <taxon>Insecta</taxon>
        <taxon>Pterygota</taxon>
        <taxon>Neoptera</taxon>
        <taxon>Endopterygota</taxon>
        <taxon>Coleoptera</taxon>
        <taxon>Polyphaga</taxon>
        <taxon>Scarabaeiformia</taxon>
        <taxon>Scarabaeidae</taxon>
        <taxon>Rutelinae</taxon>
        <taxon>Popillia</taxon>
    </lineage>
</organism>
<accession>A0AAW1LDC7</accession>
<evidence type="ECO:0000256" key="1">
    <source>
        <dbReference type="ARBA" id="ARBA00023242"/>
    </source>
</evidence>
<feature type="compositionally biased region" description="Polar residues" evidence="3">
    <location>
        <begin position="116"/>
        <end position="133"/>
    </location>
</feature>
<evidence type="ECO:0000313" key="6">
    <source>
        <dbReference type="Proteomes" id="UP001458880"/>
    </source>
</evidence>
<sequence length="406" mass="47321">MDNIRDPEYEITNVAKQQIRIREEVEKTQCVERTRLAIKREFQRELEYREKQLELIQRRITKTAKTLHLLRYCLVTSYYNRSLRKKRKLHKYSNNTVIQESVETTLKKEANEEAETTSTDSPAESVQNENIGDSNLTSVRNRKLYKHQIVVGNISKWAPSESPDDNSTHKWMVYIRGPKEYPDVSHIIEKVTFFLHPSYKPNDVIEVSKTPFHLSRRGWGEFPLRIQLNFHGKMNKPVDVIHNLVLDKTYTGRQTLGNETILELSLYDLPKKNYSNSSLNINTVTPITNIKLENVIQEEGSQEIETIDDDSFQEQMDIRVDIEPPIVNYINLDHSYCQSDTSIKGAKRISTELQDDNIAEEYEFGNCSLREDVMQTVKKRKPQQSLLKTSILKKIKAETADEEAEL</sequence>
<dbReference type="Gene3D" id="2.60.40.1970">
    <property type="entry name" value="YEATS domain"/>
    <property type="match status" value="1"/>
</dbReference>